<protein>
    <recommendedName>
        <fullName evidence="2">Serine-threonine/tyrosine-protein kinase catalytic domain-containing protein</fullName>
    </recommendedName>
</protein>
<dbReference type="InterPro" id="IPR017441">
    <property type="entry name" value="Protein_kinase_ATP_BS"/>
</dbReference>
<gene>
    <name evidence="3" type="ORF">QVD17_02630</name>
</gene>
<reference evidence="3" key="1">
    <citation type="journal article" date="2023" name="bioRxiv">
        <title>Improved chromosome-level genome assembly for marigold (Tagetes erecta).</title>
        <authorList>
            <person name="Jiang F."/>
            <person name="Yuan L."/>
            <person name="Wang S."/>
            <person name="Wang H."/>
            <person name="Xu D."/>
            <person name="Wang A."/>
            <person name="Fan W."/>
        </authorList>
    </citation>
    <scope>NUCLEOTIDE SEQUENCE</scope>
    <source>
        <strain evidence="3">WSJ</strain>
        <tissue evidence="3">Leaf</tissue>
    </source>
</reference>
<evidence type="ECO:0000313" key="4">
    <source>
        <dbReference type="Proteomes" id="UP001229421"/>
    </source>
</evidence>
<dbReference type="InterPro" id="IPR001245">
    <property type="entry name" value="Ser-Thr/Tyr_kinase_cat_dom"/>
</dbReference>
<dbReference type="GO" id="GO:0005886">
    <property type="term" value="C:plasma membrane"/>
    <property type="evidence" value="ECO:0007669"/>
    <property type="project" value="TreeGrafter"/>
</dbReference>
<dbReference type="InterPro" id="IPR045272">
    <property type="entry name" value="ANXUR1/2-like"/>
</dbReference>
<dbReference type="Pfam" id="PF07714">
    <property type="entry name" value="PK_Tyr_Ser-Thr"/>
    <property type="match status" value="1"/>
</dbReference>
<dbReference type="GO" id="GO:0004714">
    <property type="term" value="F:transmembrane receptor protein tyrosine kinase activity"/>
    <property type="evidence" value="ECO:0007669"/>
    <property type="project" value="InterPro"/>
</dbReference>
<dbReference type="GO" id="GO:0005524">
    <property type="term" value="F:ATP binding"/>
    <property type="evidence" value="ECO:0007669"/>
    <property type="project" value="UniProtKB-UniRule"/>
</dbReference>
<feature type="domain" description="Serine-threonine/tyrosine-protein kinase catalytic" evidence="2">
    <location>
        <begin position="111"/>
        <end position="184"/>
    </location>
</feature>
<keyword evidence="1" id="KW-0067">ATP-binding</keyword>
<name>A0AAD8P9C5_TARER</name>
<proteinExistence type="predicted"/>
<dbReference type="InterPro" id="IPR011009">
    <property type="entry name" value="Kinase-like_dom_sf"/>
</dbReference>
<dbReference type="GO" id="GO:0009506">
    <property type="term" value="C:plasmodesma"/>
    <property type="evidence" value="ECO:0007669"/>
    <property type="project" value="TreeGrafter"/>
</dbReference>
<dbReference type="PANTHER" id="PTHR27003:SF342">
    <property type="entry name" value="TYROSINE-PROTEIN KINASE, CSF-1_PDGF RECEPTOR FAMILY-RELATED"/>
    <property type="match status" value="1"/>
</dbReference>
<keyword evidence="4" id="KW-1185">Reference proteome</keyword>
<dbReference type="SUPFAM" id="SSF56112">
    <property type="entry name" value="Protein kinase-like (PK-like)"/>
    <property type="match status" value="1"/>
</dbReference>
<dbReference type="AlphaFoldDB" id="A0AAD8P9C5"/>
<dbReference type="Gene3D" id="1.10.510.10">
    <property type="entry name" value="Transferase(Phosphotransferase) domain 1"/>
    <property type="match status" value="2"/>
</dbReference>
<dbReference type="PANTHER" id="PTHR27003">
    <property type="entry name" value="OS07G0166700 PROTEIN"/>
    <property type="match status" value="1"/>
</dbReference>
<feature type="binding site" evidence="1">
    <location>
        <position position="45"/>
    </location>
    <ligand>
        <name>ATP</name>
        <dbReference type="ChEBI" id="CHEBI:30616"/>
    </ligand>
</feature>
<evidence type="ECO:0000259" key="2">
    <source>
        <dbReference type="Pfam" id="PF07714"/>
    </source>
</evidence>
<organism evidence="3 4">
    <name type="scientific">Tagetes erecta</name>
    <name type="common">African marigold</name>
    <dbReference type="NCBI Taxonomy" id="13708"/>
    <lineage>
        <taxon>Eukaryota</taxon>
        <taxon>Viridiplantae</taxon>
        <taxon>Streptophyta</taxon>
        <taxon>Embryophyta</taxon>
        <taxon>Tracheophyta</taxon>
        <taxon>Spermatophyta</taxon>
        <taxon>Magnoliopsida</taxon>
        <taxon>eudicotyledons</taxon>
        <taxon>Gunneridae</taxon>
        <taxon>Pentapetalae</taxon>
        <taxon>asterids</taxon>
        <taxon>campanulids</taxon>
        <taxon>Asterales</taxon>
        <taxon>Asteraceae</taxon>
        <taxon>Asteroideae</taxon>
        <taxon>Heliantheae alliance</taxon>
        <taxon>Tageteae</taxon>
        <taxon>Tagetes</taxon>
    </lineage>
</organism>
<evidence type="ECO:0000313" key="3">
    <source>
        <dbReference type="EMBL" id="KAK1436846.1"/>
    </source>
</evidence>
<sequence>MLVRTFDPSLEIGIGGYGRVYRGNISVGKTVVEATFKRLNSVVVKEEHVNAFWPEIHMDEKVLVSEFVANGSLSDHLHIRGTLLSWNPRLRILITAARGLVHLHECFSDESGQLRRKSDVYSFGVVLLEVLSRKRVLNDPLKSLVDPAFLEEISPGALKKYIKLAQSCIRFERDMRPTMAVVAVKLELVFVK</sequence>
<comment type="caution">
    <text evidence="3">The sequence shown here is derived from an EMBL/GenBank/DDBJ whole genome shotgun (WGS) entry which is preliminary data.</text>
</comment>
<dbReference type="PROSITE" id="PS00107">
    <property type="entry name" value="PROTEIN_KINASE_ATP"/>
    <property type="match status" value="1"/>
</dbReference>
<accession>A0AAD8P9C5</accession>
<evidence type="ECO:0000256" key="1">
    <source>
        <dbReference type="PROSITE-ProRule" id="PRU10141"/>
    </source>
</evidence>
<keyword evidence="1" id="KW-0547">Nucleotide-binding</keyword>
<dbReference type="Proteomes" id="UP001229421">
    <property type="component" value="Unassembled WGS sequence"/>
</dbReference>
<dbReference type="EMBL" id="JAUHHV010000001">
    <property type="protein sequence ID" value="KAK1436846.1"/>
    <property type="molecule type" value="Genomic_DNA"/>
</dbReference>